<proteinExistence type="predicted"/>
<evidence type="ECO:0000256" key="5">
    <source>
        <dbReference type="SAM" id="Phobius"/>
    </source>
</evidence>
<evidence type="ECO:0008006" key="8">
    <source>
        <dbReference type="Google" id="ProtNLM"/>
    </source>
</evidence>
<dbReference type="AlphaFoldDB" id="A0A0N9NIQ5"/>
<organism evidence="6 7">
    <name type="scientific">Gordonia phthalatica</name>
    <dbReference type="NCBI Taxonomy" id="1136941"/>
    <lineage>
        <taxon>Bacteria</taxon>
        <taxon>Bacillati</taxon>
        <taxon>Actinomycetota</taxon>
        <taxon>Actinomycetes</taxon>
        <taxon>Mycobacteriales</taxon>
        <taxon>Gordoniaceae</taxon>
        <taxon>Gordonia</taxon>
    </lineage>
</organism>
<dbReference type="PATRIC" id="fig|1136941.3.peg.2912"/>
<feature type="transmembrane region" description="Helical" evidence="5">
    <location>
        <begin position="71"/>
        <end position="89"/>
    </location>
</feature>
<reference evidence="6 7" key="2">
    <citation type="journal article" date="2017" name="Int. J. Syst. Evol. Microbiol.">
        <title>Gordonia phthalatica sp. nov., a di-n-butyl phthalate-degrading bacterium isolated from activated sludge.</title>
        <authorList>
            <person name="Jin D."/>
            <person name="Kong X."/>
            <person name="Jia M."/>
            <person name="Yu X."/>
            <person name="Wang X."/>
            <person name="Zhuang X."/>
            <person name="Deng Y."/>
            <person name="Bai Z."/>
        </authorList>
    </citation>
    <scope>NUCLEOTIDE SEQUENCE [LARGE SCALE GENOMIC DNA]</scope>
    <source>
        <strain evidence="6 7">QH-11</strain>
    </source>
</reference>
<evidence type="ECO:0000256" key="2">
    <source>
        <dbReference type="ARBA" id="ARBA00022692"/>
    </source>
</evidence>
<keyword evidence="3 5" id="KW-1133">Transmembrane helix</keyword>
<dbReference type="STRING" id="1136941.ACH46_14260"/>
<sequence length="131" mass="14132">MNESTKLIQNPIVYQVAAAGQSADAVACLGPIPYIARCLDDVEFPAEHRWIFPVVKFASAAGLAAAPRFPWLARLTAVMLTIYFSLAVGMHVRARDFRLNFAAASSFLVFDGFLAATGPRVAPAPAPEPER</sequence>
<reference evidence="7" key="1">
    <citation type="submission" date="2015-06" db="EMBL/GenBank/DDBJ databases">
        <title>Complete genome sequence and metabolic analysis of phthalate degradation pathway in Gordonia sp. QH-11.</title>
        <authorList>
            <person name="Jin D."/>
            <person name="Kong X."/>
            <person name="Bai Z."/>
        </authorList>
    </citation>
    <scope>NUCLEOTIDE SEQUENCE [LARGE SCALE GENOMIC DNA]</scope>
    <source>
        <strain evidence="7">QH-11</strain>
    </source>
</reference>
<evidence type="ECO:0000256" key="3">
    <source>
        <dbReference type="ARBA" id="ARBA00022989"/>
    </source>
</evidence>
<dbReference type="KEGG" id="goq:ACH46_14260"/>
<dbReference type="RefSeq" id="WP_062393510.1">
    <property type="nucleotide sequence ID" value="NZ_CP011853.1"/>
</dbReference>
<dbReference type="Pfam" id="PF13564">
    <property type="entry name" value="DoxX_2"/>
    <property type="match status" value="1"/>
</dbReference>
<keyword evidence="4 5" id="KW-0472">Membrane</keyword>
<gene>
    <name evidence="6" type="ORF">ACH46_14260</name>
</gene>
<evidence type="ECO:0000313" key="7">
    <source>
        <dbReference type="Proteomes" id="UP000063789"/>
    </source>
</evidence>
<evidence type="ECO:0000256" key="1">
    <source>
        <dbReference type="ARBA" id="ARBA00004141"/>
    </source>
</evidence>
<dbReference type="EMBL" id="CP011853">
    <property type="protein sequence ID" value="ALG85428.1"/>
    <property type="molecule type" value="Genomic_DNA"/>
</dbReference>
<keyword evidence="2 5" id="KW-0812">Transmembrane</keyword>
<keyword evidence="7" id="KW-1185">Reference proteome</keyword>
<dbReference type="OrthoDB" id="4377071at2"/>
<dbReference type="Proteomes" id="UP000063789">
    <property type="component" value="Chromosome"/>
</dbReference>
<accession>A0A0N9NIQ5</accession>
<dbReference type="InterPro" id="IPR032808">
    <property type="entry name" value="DoxX"/>
</dbReference>
<evidence type="ECO:0000313" key="6">
    <source>
        <dbReference type="EMBL" id="ALG85428.1"/>
    </source>
</evidence>
<evidence type="ECO:0000256" key="4">
    <source>
        <dbReference type="ARBA" id="ARBA00023136"/>
    </source>
</evidence>
<dbReference type="GO" id="GO:0016020">
    <property type="term" value="C:membrane"/>
    <property type="evidence" value="ECO:0007669"/>
    <property type="project" value="UniProtKB-SubCell"/>
</dbReference>
<protein>
    <recommendedName>
        <fullName evidence="8">DoxX family protein</fullName>
    </recommendedName>
</protein>
<name>A0A0N9NIQ5_9ACTN</name>
<comment type="subcellular location">
    <subcellularLocation>
        <location evidence="1">Membrane</location>
        <topology evidence="1">Multi-pass membrane protein</topology>
    </subcellularLocation>
</comment>